<organism evidence="3 4">
    <name type="scientific">Roseiconus nitratireducens</name>
    <dbReference type="NCBI Taxonomy" id="2605748"/>
    <lineage>
        <taxon>Bacteria</taxon>
        <taxon>Pseudomonadati</taxon>
        <taxon>Planctomycetota</taxon>
        <taxon>Planctomycetia</taxon>
        <taxon>Pirellulales</taxon>
        <taxon>Pirellulaceae</taxon>
        <taxon>Roseiconus</taxon>
    </lineage>
</organism>
<protein>
    <recommendedName>
        <fullName evidence="5">Outer membrane efflux protein</fullName>
    </recommendedName>
</protein>
<dbReference type="Gene3D" id="1.20.1600.10">
    <property type="entry name" value="Outer membrane efflux proteins (OEP)"/>
    <property type="match status" value="1"/>
</dbReference>
<dbReference type="InterPro" id="IPR010131">
    <property type="entry name" value="MdtP/NodT-like"/>
</dbReference>
<dbReference type="PANTHER" id="PTHR30203:SF33">
    <property type="entry name" value="BLR4455 PROTEIN"/>
    <property type="match status" value="1"/>
</dbReference>
<feature type="coiled-coil region" evidence="1">
    <location>
        <begin position="351"/>
        <end position="378"/>
    </location>
</feature>
<comment type="caution">
    <text evidence="3">The sequence shown here is derived from an EMBL/GenBank/DDBJ whole genome shotgun (WGS) entry which is preliminary data.</text>
</comment>
<reference evidence="3 4" key="1">
    <citation type="submission" date="2019-08" db="EMBL/GenBank/DDBJ databases">
        <authorList>
            <person name="Dhanesh K."/>
            <person name="Kumar G."/>
            <person name="Sasikala C."/>
            <person name="Venkata Ramana C."/>
        </authorList>
    </citation>
    <scope>NUCLEOTIDE SEQUENCE [LARGE SCALE GENOMIC DNA]</scope>
    <source>
        <strain evidence="3 4">JC645</strain>
    </source>
</reference>
<dbReference type="PANTHER" id="PTHR30203">
    <property type="entry name" value="OUTER MEMBRANE CATION EFFLUX PROTEIN"/>
    <property type="match status" value="1"/>
</dbReference>
<proteinExistence type="predicted"/>
<dbReference type="SUPFAM" id="SSF56954">
    <property type="entry name" value="Outer membrane efflux proteins (OEP)"/>
    <property type="match status" value="1"/>
</dbReference>
<dbReference type="EMBL" id="VWOX01000005">
    <property type="protein sequence ID" value="KAA5543778.1"/>
    <property type="molecule type" value="Genomic_DNA"/>
</dbReference>
<sequence length="1004" mass="111195">MTRPAMNSSTRTTTEKRNRLKTAVLGLVLPALAGFSTLGCHRQFYRRQADQEVNCLLQEKSAHVARPPNTDLGIAVDPRSRMYNPFDLDFQPMPVDDPASQRYMQCVDGRRGYPMWGAAGYTNAVENPGWWDFLPLDENGVLVLNADTAVQIALLHSPDYQRQLEQLYLSALDVSSERFRFDTQFFGGLGTSFAVDGPAGGQSSRYALDNNFLTMRRAFATGGDLVVNLANQIVWELSGPNSQSASTVLDFTLVQPLLRNAGRDKVLERLTLSERRLLANVRAFERYRRSFYLNITVGRGTESQVSRSGGVFGVGLQGFTGLGGGFAGLGGGGGFGGGGGGVAQAGGFVGLLQDKLQIQNLEENIARLSENLLLLEDTLIELLTTIPDDPQEIVSQRLQVAQARSALLNAQSQLVNRQASFQASLDNFLGDLGLPPYICVRLDDPLLERFELIDRDLRSRREELSAVRSAVGELNVTLLGESRLETDANTGLPVSSVTWSPKVEEILQRLQAELEPLEEFLDQLRTEDAPRVKEDIENLVEMLPERINQNDNLIELYEEERENICTLLEVDKIDESVFDVSELSTLREELGESYDKLTDNLQTFSQRLKTITDELDRYLTEGPTESTPQELAAGLRDNLVLATQDLLTDLGDNVLTLQLIQARARTESALLPEVDIDPATAFEIARRNRRDWANARASLVDSWRLIEFNADDLESSLDVVVSGGVNNDGNNPFDLRGDTARLRVGLAWDAPITRLQERNTYRQSLIEYEQAKRSYYAYEDGIWRLMRGQIRQLQANRVTFEFGRQAVRIAAQQIELNEDIRELRDARGLSSGPTAARDAISALSDLLDAQNALLNIFVNYEVIRRGLNFDLGVMELSPEGLWIDPGAITPEYLLTLPGTTAAGLRGGTCTDCGFHYRLPPQEPTFDSMMICEPCGAVPYVGGDLELVPGTELMMAEPEMVEPGTELEIDASEEMNGDAVLQPAGVPQEPGVQQLEPVVIEPEPI</sequence>
<feature type="coiled-coil region" evidence="1">
    <location>
        <begin position="587"/>
        <end position="621"/>
    </location>
</feature>
<accession>A0A5M6D8A4</accession>
<keyword evidence="4" id="KW-1185">Reference proteome</keyword>
<dbReference type="AlphaFoldDB" id="A0A5M6D8A4"/>
<keyword evidence="1" id="KW-0175">Coiled coil</keyword>
<evidence type="ECO:0000256" key="1">
    <source>
        <dbReference type="SAM" id="Coils"/>
    </source>
</evidence>
<evidence type="ECO:0000313" key="4">
    <source>
        <dbReference type="Proteomes" id="UP000324479"/>
    </source>
</evidence>
<dbReference type="Proteomes" id="UP000324479">
    <property type="component" value="Unassembled WGS sequence"/>
</dbReference>
<feature type="region of interest" description="Disordered" evidence="2">
    <location>
        <begin position="980"/>
        <end position="1004"/>
    </location>
</feature>
<dbReference type="RefSeq" id="WP_150076530.1">
    <property type="nucleotide sequence ID" value="NZ_VWOX01000005.1"/>
</dbReference>
<evidence type="ECO:0000313" key="3">
    <source>
        <dbReference type="EMBL" id="KAA5543778.1"/>
    </source>
</evidence>
<evidence type="ECO:0000256" key="2">
    <source>
        <dbReference type="SAM" id="MobiDB-lite"/>
    </source>
</evidence>
<evidence type="ECO:0008006" key="5">
    <source>
        <dbReference type="Google" id="ProtNLM"/>
    </source>
</evidence>
<gene>
    <name evidence="3" type="ORF">FYK55_11410</name>
</gene>
<name>A0A5M6D8A4_9BACT</name>